<dbReference type="Proteomes" id="UP000428333">
    <property type="component" value="Linkage Group LG09"/>
</dbReference>
<reference evidence="3 4" key="1">
    <citation type="journal article" date="2019" name="Genome Biol. Evol.">
        <title>The Rhododendron genome and chromosomal organization provide insight into shared whole-genome duplications across the heath family (Ericaceae).</title>
        <authorList>
            <person name="Soza V.L."/>
            <person name="Lindsley D."/>
            <person name="Waalkes A."/>
            <person name="Ramage E."/>
            <person name="Patwardhan R.P."/>
            <person name="Burton J.N."/>
            <person name="Adey A."/>
            <person name="Kumar A."/>
            <person name="Qiu R."/>
            <person name="Shendure J."/>
            <person name="Hall B."/>
        </authorList>
    </citation>
    <scope>NUCLEOTIDE SEQUENCE [LARGE SCALE GENOMIC DNA]</scope>
    <source>
        <strain evidence="3">RSF 1966-606</strain>
    </source>
</reference>
<organism evidence="3 4">
    <name type="scientific">Rhododendron williamsianum</name>
    <dbReference type="NCBI Taxonomy" id="262921"/>
    <lineage>
        <taxon>Eukaryota</taxon>
        <taxon>Viridiplantae</taxon>
        <taxon>Streptophyta</taxon>
        <taxon>Embryophyta</taxon>
        <taxon>Tracheophyta</taxon>
        <taxon>Spermatophyta</taxon>
        <taxon>Magnoliopsida</taxon>
        <taxon>eudicotyledons</taxon>
        <taxon>Gunneridae</taxon>
        <taxon>Pentapetalae</taxon>
        <taxon>asterids</taxon>
        <taxon>Ericales</taxon>
        <taxon>Ericaceae</taxon>
        <taxon>Ericoideae</taxon>
        <taxon>Rhodoreae</taxon>
        <taxon>Rhododendron</taxon>
    </lineage>
</organism>
<comment type="caution">
    <text evidence="3">The sequence shown here is derived from an EMBL/GenBank/DDBJ whole genome shotgun (WGS) entry which is preliminary data.</text>
</comment>
<evidence type="ECO:0000259" key="2">
    <source>
        <dbReference type="Pfam" id="PF13962"/>
    </source>
</evidence>
<proteinExistence type="predicted"/>
<dbReference type="EMBL" id="QEFC01002459">
    <property type="protein sequence ID" value="KAE9452066.1"/>
    <property type="molecule type" value="Genomic_DNA"/>
</dbReference>
<keyword evidence="4" id="KW-1185">Reference proteome</keyword>
<feature type="region of interest" description="Disordered" evidence="1">
    <location>
        <begin position="65"/>
        <end position="86"/>
    </location>
</feature>
<dbReference type="OrthoDB" id="7729168at2759"/>
<sequence>MPASVVMKTTIKYLLEIKIVKDDANVKNRKGFTALDFVEHCPNRDLKTMEILEFLFQAGLRRPACGGSNSMPESPGNPPQRRSKAGEVRGHLITAATLTATTAYQAILSPPGGFRQESSKGNQTMSLHAGLEEKSGGMVQDAAEDLWIAGQGGYCAQTSESGVVNNP</sequence>
<evidence type="ECO:0000313" key="4">
    <source>
        <dbReference type="Proteomes" id="UP000428333"/>
    </source>
</evidence>
<protein>
    <recommendedName>
        <fullName evidence="2">PGG domain-containing protein</fullName>
    </recommendedName>
</protein>
<name>A0A6A4KWB6_9ERIC</name>
<feature type="non-terminal residue" evidence="3">
    <location>
        <position position="1"/>
    </location>
</feature>
<accession>A0A6A4KWB6</accession>
<dbReference type="AlphaFoldDB" id="A0A6A4KWB6"/>
<dbReference type="Pfam" id="PF13962">
    <property type="entry name" value="PGG"/>
    <property type="match status" value="1"/>
</dbReference>
<evidence type="ECO:0000313" key="3">
    <source>
        <dbReference type="EMBL" id="KAE9452066.1"/>
    </source>
</evidence>
<dbReference type="InterPro" id="IPR026961">
    <property type="entry name" value="PGG_dom"/>
</dbReference>
<evidence type="ECO:0000256" key="1">
    <source>
        <dbReference type="SAM" id="MobiDB-lite"/>
    </source>
</evidence>
<gene>
    <name evidence="3" type="ORF">C3L33_16042</name>
</gene>
<feature type="domain" description="PGG" evidence="2">
    <location>
        <begin position="88"/>
        <end position="126"/>
    </location>
</feature>